<feature type="transmembrane region" description="Helical" evidence="6">
    <location>
        <begin position="209"/>
        <end position="229"/>
    </location>
</feature>
<dbReference type="InterPro" id="IPR020846">
    <property type="entry name" value="MFS_dom"/>
</dbReference>
<dbReference type="EMBL" id="MHTW01000018">
    <property type="protein sequence ID" value="OHA67074.1"/>
    <property type="molecule type" value="Genomic_DNA"/>
</dbReference>
<dbReference type="PANTHER" id="PTHR23504">
    <property type="entry name" value="MAJOR FACILITATOR SUPERFAMILY DOMAIN-CONTAINING PROTEIN 10"/>
    <property type="match status" value="1"/>
</dbReference>
<protein>
    <recommendedName>
        <fullName evidence="7">Major facilitator superfamily (MFS) profile domain-containing protein</fullName>
    </recommendedName>
</protein>
<evidence type="ECO:0000256" key="6">
    <source>
        <dbReference type="SAM" id="Phobius"/>
    </source>
</evidence>
<feature type="transmembrane region" description="Helical" evidence="6">
    <location>
        <begin position="99"/>
        <end position="120"/>
    </location>
</feature>
<dbReference type="CDD" id="cd17325">
    <property type="entry name" value="MFS_MdtG_SLC18_like"/>
    <property type="match status" value="1"/>
</dbReference>
<feature type="domain" description="Major facilitator superfamily (MFS) profile" evidence="7">
    <location>
        <begin position="8"/>
        <end position="390"/>
    </location>
</feature>
<dbReference type="PRINTS" id="PR01035">
    <property type="entry name" value="TCRTETA"/>
</dbReference>
<dbReference type="GO" id="GO:0022857">
    <property type="term" value="F:transmembrane transporter activity"/>
    <property type="evidence" value="ECO:0007669"/>
    <property type="project" value="InterPro"/>
</dbReference>
<feature type="transmembrane region" description="Helical" evidence="6">
    <location>
        <begin position="42"/>
        <end position="62"/>
    </location>
</feature>
<dbReference type="STRING" id="1802451.A3C82_02355"/>
<evidence type="ECO:0000313" key="8">
    <source>
        <dbReference type="EMBL" id="OHA67074.1"/>
    </source>
</evidence>
<evidence type="ECO:0000256" key="4">
    <source>
        <dbReference type="ARBA" id="ARBA00022989"/>
    </source>
</evidence>
<accession>A0A1G2R2G7</accession>
<comment type="caution">
    <text evidence="8">The sequence shown here is derived from an EMBL/GenBank/DDBJ whole genome shotgun (WGS) entry which is preliminary data.</text>
</comment>
<name>A0A1G2R2G7_9BACT</name>
<dbReference type="AlphaFoldDB" id="A0A1G2R2G7"/>
<dbReference type="Gene3D" id="1.20.1250.20">
    <property type="entry name" value="MFS general substrate transporter like domains"/>
    <property type="match status" value="1"/>
</dbReference>
<reference evidence="8 9" key="1">
    <citation type="journal article" date="2016" name="Nat. Commun.">
        <title>Thousands of microbial genomes shed light on interconnected biogeochemical processes in an aquifer system.</title>
        <authorList>
            <person name="Anantharaman K."/>
            <person name="Brown C.T."/>
            <person name="Hug L.A."/>
            <person name="Sharon I."/>
            <person name="Castelle C.J."/>
            <person name="Probst A.J."/>
            <person name="Thomas B.C."/>
            <person name="Singh A."/>
            <person name="Wilkins M.J."/>
            <person name="Karaoz U."/>
            <person name="Brodie E.L."/>
            <person name="Williams K.H."/>
            <person name="Hubbard S.S."/>
            <person name="Banfield J.F."/>
        </authorList>
    </citation>
    <scope>NUCLEOTIDE SEQUENCE [LARGE SCALE GENOMIC DNA]</scope>
</reference>
<dbReference type="PROSITE" id="PS50850">
    <property type="entry name" value="MFS"/>
    <property type="match status" value="1"/>
</dbReference>
<dbReference type="GO" id="GO:0016020">
    <property type="term" value="C:membrane"/>
    <property type="evidence" value="ECO:0007669"/>
    <property type="project" value="UniProtKB-SubCell"/>
</dbReference>
<feature type="transmembrane region" description="Helical" evidence="6">
    <location>
        <begin position="372"/>
        <end position="389"/>
    </location>
</feature>
<feature type="transmembrane region" description="Helical" evidence="6">
    <location>
        <begin position="249"/>
        <end position="268"/>
    </location>
</feature>
<feature type="transmembrane region" description="Helical" evidence="6">
    <location>
        <begin position="74"/>
        <end position="93"/>
    </location>
</feature>
<dbReference type="SUPFAM" id="SSF103473">
    <property type="entry name" value="MFS general substrate transporter"/>
    <property type="match status" value="1"/>
</dbReference>
<evidence type="ECO:0000256" key="3">
    <source>
        <dbReference type="ARBA" id="ARBA00022692"/>
    </source>
</evidence>
<dbReference type="Pfam" id="PF07690">
    <property type="entry name" value="MFS_1"/>
    <property type="match status" value="1"/>
</dbReference>
<keyword evidence="2" id="KW-0813">Transport</keyword>
<dbReference type="InterPro" id="IPR036259">
    <property type="entry name" value="MFS_trans_sf"/>
</dbReference>
<feature type="transmembrane region" description="Helical" evidence="6">
    <location>
        <begin position="161"/>
        <end position="182"/>
    </location>
</feature>
<evidence type="ECO:0000313" key="9">
    <source>
        <dbReference type="Proteomes" id="UP000176901"/>
    </source>
</evidence>
<proteinExistence type="predicted"/>
<keyword evidence="4 6" id="KW-1133">Transmembrane helix</keyword>
<evidence type="ECO:0000259" key="7">
    <source>
        <dbReference type="PROSITE" id="PS50850"/>
    </source>
</evidence>
<dbReference type="Proteomes" id="UP000176901">
    <property type="component" value="Unassembled WGS sequence"/>
</dbReference>
<dbReference type="InterPro" id="IPR001958">
    <property type="entry name" value="Tet-R_TetA/multi-R_MdtG-like"/>
</dbReference>
<evidence type="ECO:0000256" key="2">
    <source>
        <dbReference type="ARBA" id="ARBA00022448"/>
    </source>
</evidence>
<gene>
    <name evidence="8" type="ORF">A3C82_02355</name>
</gene>
<feature type="transmembrane region" description="Helical" evidence="6">
    <location>
        <begin position="280"/>
        <end position="298"/>
    </location>
</feature>
<evidence type="ECO:0000256" key="1">
    <source>
        <dbReference type="ARBA" id="ARBA00004141"/>
    </source>
</evidence>
<comment type="subcellular location">
    <subcellularLocation>
        <location evidence="1">Membrane</location>
        <topology evidence="1">Multi-pass membrane protein</topology>
    </subcellularLocation>
</comment>
<organism evidence="8 9">
    <name type="scientific">Candidatus Wildermuthbacteria bacterium RIFCSPHIGHO2_02_FULL_47_12</name>
    <dbReference type="NCBI Taxonomy" id="1802451"/>
    <lineage>
        <taxon>Bacteria</taxon>
        <taxon>Candidatus Wildermuthiibacteriota</taxon>
    </lineage>
</organism>
<keyword evidence="3 6" id="KW-0812">Transmembrane</keyword>
<dbReference type="PANTHER" id="PTHR23504:SF15">
    <property type="entry name" value="MAJOR FACILITATOR SUPERFAMILY (MFS) PROFILE DOMAIN-CONTAINING PROTEIN"/>
    <property type="match status" value="1"/>
</dbReference>
<sequence>MQELIRSRLSYIYLAVFINALAFSLVFPLLPQYAKLFRLSDLSLGLLASSFAIAQLFLSPFWGTLSDKFGRKPIIAIGLLGMSASFFLFATAASPLLLFISRFFQGVFSSAVLPSARAYIADSTTAQDRVRAMGYVGACLATGFIFGPVLGGYLAAYSLPLPFLAAGIIALFNFLLVIKFLTESVQEKVERKISFKLILTPLQRIWKGALGPLAPLFILAFLWSFAMSNNQVAVPVLSIEKFHLNSERIGLMFTIIGSVSAFTQFFLLSRMTKLFGKHSIAIGGLFIMALAFTIMPFAPSAPLLYVAAAVAGLGSATTHPVVSALLSEETKEHQGITMGTATSFESLGRLLGPLLGGSLLAFGLFAPFLVSGVIITVAVFCILVFTNFLKRGHVT</sequence>
<dbReference type="InterPro" id="IPR011701">
    <property type="entry name" value="MFS"/>
</dbReference>
<keyword evidence="5 6" id="KW-0472">Membrane</keyword>
<evidence type="ECO:0000256" key="5">
    <source>
        <dbReference type="ARBA" id="ARBA00023136"/>
    </source>
</evidence>
<feature type="transmembrane region" description="Helical" evidence="6">
    <location>
        <begin position="132"/>
        <end position="155"/>
    </location>
</feature>
<feature type="transmembrane region" description="Helical" evidence="6">
    <location>
        <begin position="12"/>
        <end position="30"/>
    </location>
</feature>